<sequence>MRMRAFATPSKAVPRAYNPVGGKRVQQAWQRYSTSQWARLEAQQCARSGGPARPAACR</sequence>
<protein>
    <submittedName>
        <fullName evidence="1">Uncharacterized protein</fullName>
    </submittedName>
</protein>
<dbReference type="EMBL" id="BAAAUD010000005">
    <property type="protein sequence ID" value="GAA2921644.1"/>
    <property type="molecule type" value="Genomic_DNA"/>
</dbReference>
<accession>A0ABP6J556</accession>
<gene>
    <name evidence="1" type="ORF">GCM10010446_02060</name>
</gene>
<reference evidence="2" key="1">
    <citation type="journal article" date="2019" name="Int. J. Syst. Evol. Microbiol.">
        <title>The Global Catalogue of Microorganisms (GCM) 10K type strain sequencing project: providing services to taxonomists for standard genome sequencing and annotation.</title>
        <authorList>
            <consortium name="The Broad Institute Genomics Platform"/>
            <consortium name="The Broad Institute Genome Sequencing Center for Infectious Disease"/>
            <person name="Wu L."/>
            <person name="Ma J."/>
        </authorList>
    </citation>
    <scope>NUCLEOTIDE SEQUENCE [LARGE SCALE GENOMIC DNA]</scope>
    <source>
        <strain evidence="2">JCM 9088</strain>
    </source>
</reference>
<evidence type="ECO:0000313" key="1">
    <source>
        <dbReference type="EMBL" id="GAA2921644.1"/>
    </source>
</evidence>
<name>A0ABP6J556_9ACTN</name>
<dbReference type="Proteomes" id="UP001500403">
    <property type="component" value="Unassembled WGS sequence"/>
</dbReference>
<proteinExistence type="predicted"/>
<organism evidence="1 2">
    <name type="scientific">Streptomyces enissocaesilis</name>
    <dbReference type="NCBI Taxonomy" id="332589"/>
    <lineage>
        <taxon>Bacteria</taxon>
        <taxon>Bacillati</taxon>
        <taxon>Actinomycetota</taxon>
        <taxon>Actinomycetes</taxon>
        <taxon>Kitasatosporales</taxon>
        <taxon>Streptomycetaceae</taxon>
        <taxon>Streptomyces</taxon>
        <taxon>Streptomyces rochei group</taxon>
    </lineage>
</organism>
<comment type="caution">
    <text evidence="1">The sequence shown here is derived from an EMBL/GenBank/DDBJ whole genome shotgun (WGS) entry which is preliminary data.</text>
</comment>
<evidence type="ECO:0000313" key="2">
    <source>
        <dbReference type="Proteomes" id="UP001500403"/>
    </source>
</evidence>
<keyword evidence="2" id="KW-1185">Reference proteome</keyword>